<dbReference type="AlphaFoldDB" id="A0A1X0P4J9"/>
<feature type="compositionally biased region" description="Pro residues" evidence="6">
    <location>
        <begin position="860"/>
        <end position="870"/>
    </location>
</feature>
<dbReference type="InterPro" id="IPR025304">
    <property type="entry name" value="ALIX_V_dom"/>
</dbReference>
<accession>A0A1X0P4J9</accession>
<dbReference type="GO" id="GO:0043328">
    <property type="term" value="P:protein transport to vacuole involved in ubiquitin-dependent protein catabolic process via the multivesicular body sorting pathway"/>
    <property type="evidence" value="ECO:0007669"/>
    <property type="project" value="TreeGrafter"/>
</dbReference>
<evidence type="ECO:0000256" key="3">
    <source>
        <dbReference type="ARBA" id="ARBA00022490"/>
    </source>
</evidence>
<feature type="coiled-coil region" evidence="5">
    <location>
        <begin position="642"/>
        <end position="673"/>
    </location>
</feature>
<dbReference type="Pfam" id="PF03097">
    <property type="entry name" value="BRO1"/>
    <property type="match status" value="1"/>
</dbReference>
<evidence type="ECO:0000313" key="9">
    <source>
        <dbReference type="Proteomes" id="UP000192257"/>
    </source>
</evidence>
<dbReference type="STRING" id="67003.A0A1X0P4J9"/>
<keyword evidence="3" id="KW-0963">Cytoplasm</keyword>
<gene>
    <name evidence="8" type="ORF">TM35_000053540</name>
</gene>
<dbReference type="PANTHER" id="PTHR23030">
    <property type="entry name" value="PCD6 INTERACTING PROTEIN-RELATED"/>
    <property type="match status" value="1"/>
</dbReference>
<comment type="subcellular location">
    <subcellularLocation>
        <location evidence="2">Cytoplasm</location>
    </subcellularLocation>
    <subcellularLocation>
        <location evidence="1">Endosome</location>
    </subcellularLocation>
</comment>
<dbReference type="InterPro" id="IPR038499">
    <property type="entry name" value="BRO1_sf"/>
</dbReference>
<evidence type="ECO:0000256" key="5">
    <source>
        <dbReference type="SAM" id="Coils"/>
    </source>
</evidence>
<evidence type="ECO:0000313" key="8">
    <source>
        <dbReference type="EMBL" id="ORC91758.1"/>
    </source>
</evidence>
<reference evidence="8 9" key="1">
    <citation type="submission" date="2017-03" db="EMBL/GenBank/DDBJ databases">
        <title>An alternative strategy for trypanosome survival in the mammalian bloodstream revealed through genome and transcriptome analysis of the ubiquitous bovine parasite Trypanosoma (Megatrypanum) theileri.</title>
        <authorList>
            <person name="Kelly S."/>
            <person name="Ivens A."/>
            <person name="Mott A."/>
            <person name="O'Neill E."/>
            <person name="Emms D."/>
            <person name="Macleod O."/>
            <person name="Voorheis P."/>
            <person name="Matthews J."/>
            <person name="Matthews K."/>
            <person name="Carrington M."/>
        </authorList>
    </citation>
    <scope>NUCLEOTIDE SEQUENCE [LARGE SCALE GENOMIC DNA]</scope>
    <source>
        <strain evidence="8">Edinburgh</strain>
    </source>
</reference>
<name>A0A1X0P4J9_9TRYP</name>
<dbReference type="Gene3D" id="1.25.40.280">
    <property type="entry name" value="alix/aip1 like domains"/>
    <property type="match status" value="1"/>
</dbReference>
<sequence length="870" mass="97768">MAALVHLPDKFITFPYRRGKEDVPDWCLCLNFISINHSSNNTSSVEAALKQMNSLHKTIVQTCRNDSKIIPSESFIEHTLKPYCQLVAMAQAHLPLHKAQVHKNMMFVWRDSFDDNYKNESYNGNLELLCCIYNLAASYANVAAHQAQRGTVDDVKNAFKSFQNAAGYYETVEQLLNRLPPEHIKGDLTSESLNLLRRISLTTTHHCAYLKAEQDMKGNHTMLAKIAREGAKQYEETASATKVSTWFGNNKKNSLVTQMEQMLSTMALIFNARAHLHLAVLREEADEVGIAIAHYNKAQSFLSKIPKLSNDDLRSWVNSIINNVNKAHEKAIASNESVYFMRVPKEVEDPSGLPRPLGKATEQHCFTSFESKRGEDPFFGIVPAHIASIASKWREKERNLVSVCTKSCTANRNKASELIQKLGVTAMIEVLSGEARTRGKVPTPLAEKIQSLHKGEGGTTVGVVASLLSMVKTCDELWVAANEKIQQIKAELEAEQKEDAVYLEAYGERMWRSARRPAYEVAEYHSIIAAIQDHEKGLQQWLVEPFGKAKIVVDESVRDLARLDWPMSDLDALMPFVGTNEAREQSQKMLSHVETLKKLMLRKQNIEETQDSRLRELNELIESDNVTFALSAVEANQRDVVLNKATQQISDAIERANETMREEDKVMQEVEAAVNNLGYLQSSDPVMEEMQKVCNGLENACSIYCNLRQEFSDIVRYGSSALDGLEATLSSAKSFTVCRKLEAEGLKESLDAQIAKKIAEMQQNQASANAIEESRKRQEELRRQIELLERQQESLEPNRAERMAEILRRQREVAAAFAETPSAPPPPPPFPPSSSVPTTDGDAPPSYESVMNSHFYMQQPPAPPPAYRPL</sequence>
<feature type="domain" description="BRO1" evidence="7">
    <location>
        <begin position="10"/>
        <end position="422"/>
    </location>
</feature>
<feature type="region of interest" description="Disordered" evidence="6">
    <location>
        <begin position="814"/>
        <end position="870"/>
    </location>
</feature>
<keyword evidence="4" id="KW-0967">Endosome</keyword>
<evidence type="ECO:0000259" key="7">
    <source>
        <dbReference type="PROSITE" id="PS51180"/>
    </source>
</evidence>
<evidence type="ECO:0000256" key="1">
    <source>
        <dbReference type="ARBA" id="ARBA00004177"/>
    </source>
</evidence>
<dbReference type="VEuPathDB" id="TriTrypDB:TM35_000053540"/>
<organism evidence="8 9">
    <name type="scientific">Trypanosoma theileri</name>
    <dbReference type="NCBI Taxonomy" id="67003"/>
    <lineage>
        <taxon>Eukaryota</taxon>
        <taxon>Discoba</taxon>
        <taxon>Euglenozoa</taxon>
        <taxon>Kinetoplastea</taxon>
        <taxon>Metakinetoplastina</taxon>
        <taxon>Trypanosomatida</taxon>
        <taxon>Trypanosomatidae</taxon>
        <taxon>Trypanosoma</taxon>
    </lineage>
</organism>
<dbReference type="EMBL" id="NBCO01000005">
    <property type="protein sequence ID" value="ORC91758.1"/>
    <property type="molecule type" value="Genomic_DNA"/>
</dbReference>
<protein>
    <recommendedName>
        <fullName evidence="7">BRO1 domain-containing protein</fullName>
    </recommendedName>
</protein>
<keyword evidence="5" id="KW-0175">Coiled coil</keyword>
<dbReference type="OrthoDB" id="64867at2759"/>
<dbReference type="Gene3D" id="1.20.140.50">
    <property type="entry name" value="alix/aip1 like domains"/>
    <property type="match status" value="1"/>
</dbReference>
<dbReference type="InterPro" id="IPR004328">
    <property type="entry name" value="BRO1_dom"/>
</dbReference>
<dbReference type="GO" id="GO:0005768">
    <property type="term" value="C:endosome"/>
    <property type="evidence" value="ECO:0007669"/>
    <property type="project" value="UniProtKB-SubCell"/>
</dbReference>
<evidence type="ECO:0000256" key="6">
    <source>
        <dbReference type="SAM" id="MobiDB-lite"/>
    </source>
</evidence>
<evidence type="ECO:0000256" key="4">
    <source>
        <dbReference type="ARBA" id="ARBA00022753"/>
    </source>
</evidence>
<comment type="caution">
    <text evidence="8">The sequence shown here is derived from an EMBL/GenBank/DDBJ whole genome shotgun (WGS) entry which is preliminary data.</text>
</comment>
<dbReference type="SMART" id="SM01041">
    <property type="entry name" value="BRO1"/>
    <property type="match status" value="1"/>
</dbReference>
<dbReference type="RefSeq" id="XP_028885824.1">
    <property type="nucleotide sequence ID" value="XM_029023009.1"/>
</dbReference>
<dbReference type="Proteomes" id="UP000192257">
    <property type="component" value="Unassembled WGS sequence"/>
</dbReference>
<evidence type="ECO:0000256" key="2">
    <source>
        <dbReference type="ARBA" id="ARBA00004496"/>
    </source>
</evidence>
<dbReference type="PANTHER" id="PTHR23030:SF30">
    <property type="entry name" value="TYROSINE-PROTEIN PHOSPHATASE NON-RECEPTOR TYPE 23"/>
    <property type="match status" value="1"/>
</dbReference>
<dbReference type="PROSITE" id="PS51180">
    <property type="entry name" value="BRO1"/>
    <property type="match status" value="1"/>
</dbReference>
<feature type="coiled-coil region" evidence="5">
    <location>
        <begin position="764"/>
        <end position="798"/>
    </location>
</feature>
<dbReference type="Gene3D" id="1.20.120.560">
    <property type="entry name" value="alix/aip1 in complex with the ypdl late domain"/>
    <property type="match status" value="1"/>
</dbReference>
<feature type="compositionally biased region" description="Pro residues" evidence="6">
    <location>
        <begin position="822"/>
        <end position="834"/>
    </location>
</feature>
<dbReference type="GeneID" id="39982789"/>
<keyword evidence="9" id="KW-1185">Reference proteome</keyword>
<dbReference type="CDD" id="cd09034">
    <property type="entry name" value="BRO1_Alix_like"/>
    <property type="match status" value="1"/>
</dbReference>
<dbReference type="Pfam" id="PF13949">
    <property type="entry name" value="ALIX_LYPXL_bnd"/>
    <property type="match status" value="1"/>
</dbReference>
<proteinExistence type="predicted"/>